<dbReference type="PRINTS" id="PR00359">
    <property type="entry name" value="BP450"/>
</dbReference>
<evidence type="ECO:0000256" key="2">
    <source>
        <dbReference type="ARBA" id="ARBA00010617"/>
    </source>
</evidence>
<dbReference type="AlphaFoldDB" id="A0A1H3NAQ9"/>
<dbReference type="PANTHER" id="PTHR46696">
    <property type="entry name" value="P450, PUTATIVE (EUROFUNG)-RELATED"/>
    <property type="match status" value="1"/>
</dbReference>
<evidence type="ECO:0000256" key="7">
    <source>
        <dbReference type="ARBA" id="ARBA00023033"/>
    </source>
</evidence>
<dbReference type="InterPro" id="IPR001128">
    <property type="entry name" value="Cyt_P450"/>
</dbReference>
<keyword evidence="5 9" id="KW-0560">Oxidoreductase</keyword>
<keyword evidence="11" id="KW-1185">Reference proteome</keyword>
<dbReference type="InterPro" id="IPR017972">
    <property type="entry name" value="Cyt_P450_CS"/>
</dbReference>
<dbReference type="GO" id="GO:0005506">
    <property type="term" value="F:iron ion binding"/>
    <property type="evidence" value="ECO:0007669"/>
    <property type="project" value="InterPro"/>
</dbReference>
<comment type="pathway">
    <text evidence="1">Antibiotic biosynthesis; vancomycin biosynthesis.</text>
</comment>
<dbReference type="GO" id="GO:0020037">
    <property type="term" value="F:heme binding"/>
    <property type="evidence" value="ECO:0007669"/>
    <property type="project" value="InterPro"/>
</dbReference>
<dbReference type="PROSITE" id="PS00086">
    <property type="entry name" value="CYTOCHROME_P450"/>
    <property type="match status" value="1"/>
</dbReference>
<dbReference type="Gene3D" id="1.10.630.10">
    <property type="entry name" value="Cytochrome P450"/>
    <property type="match status" value="1"/>
</dbReference>
<evidence type="ECO:0000256" key="4">
    <source>
        <dbReference type="ARBA" id="ARBA00022723"/>
    </source>
</evidence>
<dbReference type="InterPro" id="IPR036396">
    <property type="entry name" value="Cyt_P450_sf"/>
</dbReference>
<dbReference type="SUPFAM" id="SSF48264">
    <property type="entry name" value="Cytochrome P450"/>
    <property type="match status" value="1"/>
</dbReference>
<dbReference type="STRING" id="589385.SAMN05421504_107209"/>
<dbReference type="RefSeq" id="WP_143047181.1">
    <property type="nucleotide sequence ID" value="NZ_FNON01000007.1"/>
</dbReference>
<evidence type="ECO:0000256" key="5">
    <source>
        <dbReference type="ARBA" id="ARBA00023002"/>
    </source>
</evidence>
<keyword evidence="4 9" id="KW-0479">Metal-binding</keyword>
<dbReference type="OrthoDB" id="3209493at2"/>
<evidence type="ECO:0000256" key="1">
    <source>
        <dbReference type="ARBA" id="ARBA00004660"/>
    </source>
</evidence>
<accession>A0A1H3NAQ9</accession>
<reference evidence="10 11" key="1">
    <citation type="submission" date="2016-10" db="EMBL/GenBank/DDBJ databases">
        <authorList>
            <person name="de Groot N.N."/>
        </authorList>
    </citation>
    <scope>NUCLEOTIDE SEQUENCE [LARGE SCALE GENOMIC DNA]</scope>
    <source>
        <strain evidence="10 11">CPCC 202699</strain>
    </source>
</reference>
<keyword evidence="7 9" id="KW-0503">Monooxygenase</keyword>
<dbReference type="FunFam" id="1.10.630.10:FF:000018">
    <property type="entry name" value="Cytochrome P450 monooxygenase"/>
    <property type="match status" value="1"/>
</dbReference>
<dbReference type="GO" id="GO:0016705">
    <property type="term" value="F:oxidoreductase activity, acting on paired donors, with incorporation or reduction of molecular oxygen"/>
    <property type="evidence" value="ECO:0007669"/>
    <property type="project" value="InterPro"/>
</dbReference>
<organism evidence="10 11">
    <name type="scientific">Amycolatopsis xylanica</name>
    <dbReference type="NCBI Taxonomy" id="589385"/>
    <lineage>
        <taxon>Bacteria</taxon>
        <taxon>Bacillati</taxon>
        <taxon>Actinomycetota</taxon>
        <taxon>Actinomycetes</taxon>
        <taxon>Pseudonocardiales</taxon>
        <taxon>Pseudonocardiaceae</taxon>
        <taxon>Amycolatopsis</taxon>
    </lineage>
</organism>
<dbReference type="GO" id="GO:0004497">
    <property type="term" value="F:monooxygenase activity"/>
    <property type="evidence" value="ECO:0007669"/>
    <property type="project" value="UniProtKB-KW"/>
</dbReference>
<dbReference type="Proteomes" id="UP000199515">
    <property type="component" value="Unassembled WGS sequence"/>
</dbReference>
<dbReference type="CDD" id="cd20625">
    <property type="entry name" value="CYP164-like"/>
    <property type="match status" value="1"/>
</dbReference>
<evidence type="ECO:0000313" key="10">
    <source>
        <dbReference type="EMBL" id="SDY85982.1"/>
    </source>
</evidence>
<comment type="similarity">
    <text evidence="2 9">Belongs to the cytochrome P450 family.</text>
</comment>
<keyword evidence="3 9" id="KW-0349">Heme</keyword>
<gene>
    <name evidence="10" type="ORF">SAMN05421504_107209</name>
</gene>
<proteinExistence type="inferred from homology"/>
<dbReference type="Pfam" id="PF00067">
    <property type="entry name" value="p450"/>
    <property type="match status" value="1"/>
</dbReference>
<evidence type="ECO:0000256" key="6">
    <source>
        <dbReference type="ARBA" id="ARBA00023004"/>
    </source>
</evidence>
<dbReference type="PANTHER" id="PTHR46696:SF1">
    <property type="entry name" value="CYTOCHROME P450 YJIB-RELATED"/>
    <property type="match status" value="1"/>
</dbReference>
<evidence type="ECO:0000256" key="8">
    <source>
        <dbReference type="ARBA" id="ARBA00055433"/>
    </source>
</evidence>
<name>A0A1H3NAQ9_9PSEU</name>
<evidence type="ECO:0008006" key="12">
    <source>
        <dbReference type="Google" id="ProtNLM"/>
    </source>
</evidence>
<evidence type="ECO:0000313" key="11">
    <source>
        <dbReference type="Proteomes" id="UP000199515"/>
    </source>
</evidence>
<dbReference type="InterPro" id="IPR002397">
    <property type="entry name" value="Cyt_P450_B"/>
</dbReference>
<protein>
    <recommendedName>
        <fullName evidence="12">Cytochrome P450</fullName>
    </recommendedName>
</protein>
<evidence type="ECO:0000256" key="9">
    <source>
        <dbReference type="RuleBase" id="RU000461"/>
    </source>
</evidence>
<comment type="function">
    <text evidence="8">Involved in the coupling of aromatic side chains of the heptapeptide of vancomycin.</text>
</comment>
<dbReference type="PRINTS" id="PR00385">
    <property type="entry name" value="P450"/>
</dbReference>
<sequence length="397" mass="44673">MPLLDFTATDMYPALDRLRTEEPVHWSPELNSWVITRYADISAALRDPRLGSGSMTELIDRLPEADRARLRPLRDSINLWMGGTDPAAHKRMQRVIKRYFMSRELMEALRPRVQEITDELLDELIPRGGCEVVGDLAYPLPARVMAEMLGIPAKDRDLLPRWSRDITAVFSPIDVPKLLESQQSIIEMSEYLREVVADRRRQPREDLISLLVAAHDKGDIVSEDEILANCVLLLFAGHETTGGLISAGLNLLLQHPEQMKALRADMTLLPSAIEEMLRVDGPASLTTRFSKEPVVIHGQEIPADQHIYLVLAAANRDPEQFEDPARFDITRTGNRHLSFGQGLRYCLGATLARLETEICFTSLFDRVDEITPHPDGPTRERRGPFVSAVTTVPVTFG</sequence>
<evidence type="ECO:0000256" key="3">
    <source>
        <dbReference type="ARBA" id="ARBA00022617"/>
    </source>
</evidence>
<keyword evidence="6 9" id="KW-0408">Iron</keyword>
<dbReference type="EMBL" id="FNON01000007">
    <property type="protein sequence ID" value="SDY85982.1"/>
    <property type="molecule type" value="Genomic_DNA"/>
</dbReference>